<dbReference type="InterPro" id="IPR036597">
    <property type="entry name" value="Fido-like_dom_sf"/>
</dbReference>
<gene>
    <name evidence="4" type="ORF">EZ315_00355</name>
</gene>
<feature type="active site" evidence="1">
    <location>
        <position position="441"/>
    </location>
</feature>
<dbReference type="EMBL" id="SJSA01000001">
    <property type="protein sequence ID" value="TGG39238.1"/>
    <property type="molecule type" value="Genomic_DNA"/>
</dbReference>
<feature type="binding site" evidence="2">
    <location>
        <begin position="445"/>
        <end position="452"/>
    </location>
    <ligand>
        <name>ATP</name>
        <dbReference type="ChEBI" id="CHEBI:30616"/>
    </ligand>
</feature>
<organism evidence="4 5">
    <name type="scientific">Duncaniella freteri</name>
    <dbReference type="NCBI Taxonomy" id="2530391"/>
    <lineage>
        <taxon>Bacteria</taxon>
        <taxon>Pseudomonadati</taxon>
        <taxon>Bacteroidota</taxon>
        <taxon>Bacteroidia</taxon>
        <taxon>Bacteroidales</taxon>
        <taxon>Muribaculaceae</taxon>
        <taxon>Duncaniella</taxon>
    </lineage>
</organism>
<dbReference type="AlphaFoldDB" id="A0A4Z0V786"/>
<dbReference type="PROSITE" id="PS51459">
    <property type="entry name" value="FIDO"/>
    <property type="match status" value="1"/>
</dbReference>
<protein>
    <submittedName>
        <fullName evidence="4">Cell filamentation protein Fic</fullName>
    </submittedName>
</protein>
<dbReference type="GeneID" id="82148219"/>
<dbReference type="PANTHER" id="PTHR13504:SF38">
    <property type="entry name" value="FIDO DOMAIN-CONTAINING PROTEIN"/>
    <property type="match status" value="1"/>
</dbReference>
<comment type="caution">
    <text evidence="4">The sequence shown here is derived from an EMBL/GenBank/DDBJ whole genome shotgun (WGS) entry which is preliminary data.</text>
</comment>
<evidence type="ECO:0000256" key="2">
    <source>
        <dbReference type="PIRSR" id="PIRSR640198-2"/>
    </source>
</evidence>
<evidence type="ECO:0000313" key="5">
    <source>
        <dbReference type="Proteomes" id="UP000297635"/>
    </source>
</evidence>
<evidence type="ECO:0000313" key="4">
    <source>
        <dbReference type="EMBL" id="TGG39238.1"/>
    </source>
</evidence>
<accession>A0A4Z0V786</accession>
<dbReference type="PANTHER" id="PTHR13504">
    <property type="entry name" value="FIDO DOMAIN-CONTAINING PROTEIN DDB_G0283145"/>
    <property type="match status" value="1"/>
</dbReference>
<evidence type="ECO:0000259" key="3">
    <source>
        <dbReference type="PROSITE" id="PS51459"/>
    </source>
</evidence>
<name>A0A4Z0V786_9BACT</name>
<dbReference type="GO" id="GO:0005524">
    <property type="term" value="F:ATP binding"/>
    <property type="evidence" value="ECO:0007669"/>
    <property type="project" value="UniProtKB-KW"/>
</dbReference>
<dbReference type="RefSeq" id="WP_123397214.1">
    <property type="nucleotide sequence ID" value="NZ_SJSA01000001.1"/>
</dbReference>
<evidence type="ECO:0000256" key="1">
    <source>
        <dbReference type="PIRSR" id="PIRSR640198-1"/>
    </source>
</evidence>
<keyword evidence="2" id="KW-0067">ATP-binding</keyword>
<proteinExistence type="predicted"/>
<dbReference type="InterPro" id="IPR003812">
    <property type="entry name" value="Fido"/>
</dbReference>
<keyword evidence="2" id="KW-0547">Nucleotide-binding</keyword>
<dbReference type="Pfam" id="PF02661">
    <property type="entry name" value="Fic"/>
    <property type="match status" value="1"/>
</dbReference>
<sequence length="506" mass="57987">MATIEQLMADSLEQLHILQQQNPNLVLKGTEQLSRVHLKRLLDNGWLQEVMKGWYIPSRPGSEGDTTVWYTSYWHFIKAYLNSRFDDDWILMPDQSLDILSGKTTVPIQLVIKAPQASNNTVNLPYGHSILSIKSEIPAVSYVEPQYELRLYSLEEALIYASPAYFERDEISARTCLSMVKDTSDVLRYLVEIGATTRAGRLAGAFRNNGQADFADEILRTMKEFGYKVMETDPFISVRTTPYRPEISPYAARIRQMWANMREQVIENFPFKPENSVDMQNYIRNVDEKYLEDAYHSLSIEGYQVSKELIEKVRSGNWQPDKEDKEHKRALVARGYYQAFNAVKESIKKILEGNHAGDVVSNDHSHWYRQMWMPFVTTGILKASDLIGYRRSQVYIRGSKHIPLNPEAVADTMPVLFNLMSEEPDARVRAILGHFIFVFIHPYMDGNGRMGRFILNAMLASGGYPWTIVPVELRADYMKALENASVNGDISQFSQVIANLVKAQLK</sequence>
<dbReference type="Proteomes" id="UP000297635">
    <property type="component" value="Unassembled WGS sequence"/>
</dbReference>
<dbReference type="InterPro" id="IPR040198">
    <property type="entry name" value="Fido_containing"/>
</dbReference>
<dbReference type="Gene3D" id="1.10.3290.10">
    <property type="entry name" value="Fido-like domain"/>
    <property type="match status" value="1"/>
</dbReference>
<keyword evidence="5" id="KW-1185">Reference proteome</keyword>
<dbReference type="SUPFAM" id="SSF140931">
    <property type="entry name" value="Fic-like"/>
    <property type="match status" value="1"/>
</dbReference>
<feature type="domain" description="Fido" evidence="3">
    <location>
        <begin position="355"/>
        <end position="499"/>
    </location>
</feature>
<reference evidence="4 5" key="1">
    <citation type="submission" date="2019-02" db="EMBL/GenBank/DDBJ databases">
        <title>Isolation and identification of novel species under the genus Muribaculum.</title>
        <authorList>
            <person name="Miyake S."/>
            <person name="Ding Y."/>
            <person name="Low A."/>
            <person name="Soh M."/>
            <person name="Seedorf H."/>
        </authorList>
    </citation>
    <scope>NUCLEOTIDE SEQUENCE [LARGE SCALE GENOMIC DNA]</scope>
    <source>
        <strain evidence="4 5">TLL-A3</strain>
    </source>
</reference>